<evidence type="ECO:0000256" key="2">
    <source>
        <dbReference type="ARBA" id="ARBA00005241"/>
    </source>
</evidence>
<dbReference type="InterPro" id="IPR051717">
    <property type="entry name" value="MFS_MFSD6"/>
</dbReference>
<evidence type="ECO:0000313" key="7">
    <source>
        <dbReference type="EMBL" id="KAK9843663.1"/>
    </source>
</evidence>
<dbReference type="EMBL" id="JALJOU010000005">
    <property type="protein sequence ID" value="KAK9843663.1"/>
    <property type="molecule type" value="Genomic_DNA"/>
</dbReference>
<proteinExistence type="inferred from homology"/>
<dbReference type="AlphaFoldDB" id="A0AAW1SE38"/>
<keyword evidence="5" id="KW-0472">Membrane</keyword>
<comment type="similarity">
    <text evidence="2">Belongs to the major facilitator superfamily. MFSD6 family.</text>
</comment>
<keyword evidence="4" id="KW-1133">Transmembrane helix</keyword>
<organism evidence="7 8">
    <name type="scientific">Elliptochloris bilobata</name>
    <dbReference type="NCBI Taxonomy" id="381761"/>
    <lineage>
        <taxon>Eukaryota</taxon>
        <taxon>Viridiplantae</taxon>
        <taxon>Chlorophyta</taxon>
        <taxon>core chlorophytes</taxon>
        <taxon>Trebouxiophyceae</taxon>
        <taxon>Trebouxiophyceae incertae sedis</taxon>
        <taxon>Elliptochloris clade</taxon>
        <taxon>Elliptochloris</taxon>
    </lineage>
</organism>
<evidence type="ECO:0000313" key="8">
    <source>
        <dbReference type="Proteomes" id="UP001445335"/>
    </source>
</evidence>
<evidence type="ECO:0000256" key="4">
    <source>
        <dbReference type="ARBA" id="ARBA00022989"/>
    </source>
</evidence>
<evidence type="ECO:0000256" key="1">
    <source>
        <dbReference type="ARBA" id="ARBA00004141"/>
    </source>
</evidence>
<accession>A0AAW1SE38</accession>
<dbReference type="Pfam" id="PF12832">
    <property type="entry name" value="MFS_1_like"/>
    <property type="match status" value="1"/>
</dbReference>
<evidence type="ECO:0000256" key="3">
    <source>
        <dbReference type="ARBA" id="ARBA00022692"/>
    </source>
</evidence>
<feature type="domain" description="Major facilitator superfamily associated" evidence="6">
    <location>
        <begin position="57"/>
        <end position="170"/>
    </location>
</feature>
<dbReference type="SUPFAM" id="SSF103473">
    <property type="entry name" value="MFS general substrate transporter"/>
    <property type="match status" value="1"/>
</dbReference>
<dbReference type="PANTHER" id="PTHR16172">
    <property type="entry name" value="MAJOR FACILITATOR SUPERFAMILY DOMAIN-CONTAINING PROTEIN 6-LIKE"/>
    <property type="match status" value="1"/>
</dbReference>
<keyword evidence="3" id="KW-0812">Transmembrane</keyword>
<gene>
    <name evidence="7" type="ORF">WJX81_001561</name>
</gene>
<sequence length="199" mass="20981">MTVFTGARLEARLEPFRLDGSRASGAKEPSSRRRVAAAALALCLAAVLNRRPLPAVEVVSYLLAGVTVRKLGSTACLHLVSASNLLRVACFTFLDSWGTFWAVLPVELSYGFTYGLATTISVEMCEELSLPGLQVTTLAIFQAMYSDIGPGTSSLASSLIYQHYGARWAFGSTALTLAAGWAACLASQAPSAAAAAWGR</sequence>
<evidence type="ECO:0000259" key="6">
    <source>
        <dbReference type="Pfam" id="PF12832"/>
    </source>
</evidence>
<reference evidence="7 8" key="1">
    <citation type="journal article" date="2024" name="Nat. Commun.">
        <title>Phylogenomics reveals the evolutionary origins of lichenization in chlorophyte algae.</title>
        <authorList>
            <person name="Puginier C."/>
            <person name="Libourel C."/>
            <person name="Otte J."/>
            <person name="Skaloud P."/>
            <person name="Haon M."/>
            <person name="Grisel S."/>
            <person name="Petersen M."/>
            <person name="Berrin J.G."/>
            <person name="Delaux P.M."/>
            <person name="Dal Grande F."/>
            <person name="Keller J."/>
        </authorList>
    </citation>
    <scope>NUCLEOTIDE SEQUENCE [LARGE SCALE GENOMIC DNA]</scope>
    <source>
        <strain evidence="7 8">SAG 245.80</strain>
    </source>
</reference>
<dbReference type="Gene3D" id="1.20.1250.20">
    <property type="entry name" value="MFS general substrate transporter like domains"/>
    <property type="match status" value="1"/>
</dbReference>
<dbReference type="GO" id="GO:0016020">
    <property type="term" value="C:membrane"/>
    <property type="evidence" value="ECO:0007669"/>
    <property type="project" value="UniProtKB-SubCell"/>
</dbReference>
<keyword evidence="8" id="KW-1185">Reference proteome</keyword>
<dbReference type="InterPro" id="IPR036259">
    <property type="entry name" value="MFS_trans_sf"/>
</dbReference>
<dbReference type="PANTHER" id="PTHR16172:SF41">
    <property type="entry name" value="MAJOR FACILITATOR SUPERFAMILY DOMAIN-CONTAINING PROTEIN 6-LIKE"/>
    <property type="match status" value="1"/>
</dbReference>
<name>A0AAW1SE38_9CHLO</name>
<dbReference type="Proteomes" id="UP001445335">
    <property type="component" value="Unassembled WGS sequence"/>
</dbReference>
<dbReference type="InterPro" id="IPR024989">
    <property type="entry name" value="MFS_assoc_dom"/>
</dbReference>
<protein>
    <recommendedName>
        <fullName evidence="6">Major facilitator superfamily associated domain-containing protein</fullName>
    </recommendedName>
</protein>
<comment type="subcellular location">
    <subcellularLocation>
        <location evidence="1">Membrane</location>
        <topology evidence="1">Multi-pass membrane protein</topology>
    </subcellularLocation>
</comment>
<comment type="caution">
    <text evidence="7">The sequence shown here is derived from an EMBL/GenBank/DDBJ whole genome shotgun (WGS) entry which is preliminary data.</text>
</comment>
<evidence type="ECO:0000256" key="5">
    <source>
        <dbReference type="ARBA" id="ARBA00023136"/>
    </source>
</evidence>